<gene>
    <name evidence="2" type="ORF">COT94_04060</name>
</gene>
<feature type="transmembrane region" description="Helical" evidence="1">
    <location>
        <begin position="125"/>
        <end position="150"/>
    </location>
</feature>
<feature type="transmembrane region" description="Helical" evidence="1">
    <location>
        <begin position="73"/>
        <end position="104"/>
    </location>
</feature>
<evidence type="ECO:0008006" key="4">
    <source>
        <dbReference type="Google" id="ProtNLM"/>
    </source>
</evidence>
<feature type="transmembrane region" description="Helical" evidence="1">
    <location>
        <begin position="32"/>
        <end position="53"/>
    </location>
</feature>
<dbReference type="PANTHER" id="PTHR40076:SF1">
    <property type="entry name" value="MEMBRANE PROTEIN"/>
    <property type="match status" value="1"/>
</dbReference>
<evidence type="ECO:0000313" key="3">
    <source>
        <dbReference type="Proteomes" id="UP000228533"/>
    </source>
</evidence>
<evidence type="ECO:0000256" key="1">
    <source>
        <dbReference type="SAM" id="Phobius"/>
    </source>
</evidence>
<organism evidence="2 3">
    <name type="scientific">Candidatus Falkowbacteria bacterium CG10_big_fil_rev_8_21_14_0_10_37_14</name>
    <dbReference type="NCBI Taxonomy" id="1974561"/>
    <lineage>
        <taxon>Bacteria</taxon>
        <taxon>Candidatus Falkowiibacteriota</taxon>
    </lineage>
</organism>
<reference evidence="3" key="1">
    <citation type="submission" date="2017-09" db="EMBL/GenBank/DDBJ databases">
        <title>Depth-based differentiation of microbial function through sediment-hosted aquifers and enrichment of novel symbionts in the deep terrestrial subsurface.</title>
        <authorList>
            <person name="Probst A.J."/>
            <person name="Ladd B."/>
            <person name="Jarett J.K."/>
            <person name="Geller-Mcgrath D.E."/>
            <person name="Sieber C.M.K."/>
            <person name="Emerson J.B."/>
            <person name="Anantharaman K."/>
            <person name="Thomas B.C."/>
            <person name="Malmstrom R."/>
            <person name="Stieglmeier M."/>
            <person name="Klingl A."/>
            <person name="Woyke T."/>
            <person name="Ryan C.M."/>
            <person name="Banfield J.F."/>
        </authorList>
    </citation>
    <scope>NUCLEOTIDE SEQUENCE [LARGE SCALE GENOMIC DNA]</scope>
</reference>
<name>A0A2M6WSI7_9BACT</name>
<evidence type="ECO:0000313" key="2">
    <source>
        <dbReference type="EMBL" id="PIT95734.1"/>
    </source>
</evidence>
<dbReference type="Proteomes" id="UP000228533">
    <property type="component" value="Unassembled WGS sequence"/>
</dbReference>
<accession>A0A2M6WSI7</accession>
<protein>
    <recommendedName>
        <fullName evidence="4">Glycerophosphoryl diester phosphodiesterase membrane domain-containing protein</fullName>
    </recommendedName>
</protein>
<dbReference type="PANTHER" id="PTHR40076">
    <property type="entry name" value="MEMBRANE PROTEIN-RELATED"/>
    <property type="match status" value="1"/>
</dbReference>
<proteinExistence type="predicted"/>
<feature type="transmembrane region" description="Helical" evidence="1">
    <location>
        <begin position="221"/>
        <end position="241"/>
    </location>
</feature>
<feature type="transmembrane region" description="Helical" evidence="1">
    <location>
        <begin position="187"/>
        <end position="209"/>
    </location>
</feature>
<sequence>MISKTKSLISFQDLFAQAWKYYWQNFNRLMQLMLIAIPVGILGMIAVVGFISWDRVISLVLTNTVSIPMIGIAGSLIMIVSLMFLSSAIILGLVMKTAIFSMVLKKDSKSSFKQLWKLGREKYEAYFKAVFIADFFTLLWSLLLIIPGIIKGLQYSFAGLVALDKKTQSRDAFKESRRLITGRWWGVFWRLVLPTILFSVGTSVLAVIMGAQLGNKMDPTYGIVNSTAIFFLTPLFMAYIVELYLSLKKTR</sequence>
<keyword evidence="1" id="KW-0472">Membrane</keyword>
<keyword evidence="1" id="KW-1133">Transmembrane helix</keyword>
<dbReference type="EMBL" id="PFAM01000023">
    <property type="protein sequence ID" value="PIT95734.1"/>
    <property type="molecule type" value="Genomic_DNA"/>
</dbReference>
<keyword evidence="1" id="KW-0812">Transmembrane</keyword>
<dbReference type="AlphaFoldDB" id="A0A2M6WSI7"/>
<comment type="caution">
    <text evidence="2">The sequence shown here is derived from an EMBL/GenBank/DDBJ whole genome shotgun (WGS) entry which is preliminary data.</text>
</comment>
<dbReference type="InterPro" id="IPR010380">
    <property type="entry name" value="DUF975"/>
</dbReference>